<dbReference type="InterPro" id="IPR027417">
    <property type="entry name" value="P-loop_NTPase"/>
</dbReference>
<comment type="caution">
    <text evidence="1">The sequence shown here is derived from an EMBL/GenBank/DDBJ whole genome shotgun (WGS) entry which is preliminary data.</text>
</comment>
<reference evidence="1 2" key="1">
    <citation type="journal article" date="2021" name="Nat. Commun.">
        <title>Genetic determinants of endophytism in the Arabidopsis root mycobiome.</title>
        <authorList>
            <person name="Mesny F."/>
            <person name="Miyauchi S."/>
            <person name="Thiergart T."/>
            <person name="Pickel B."/>
            <person name="Atanasova L."/>
            <person name="Karlsson M."/>
            <person name="Huettel B."/>
            <person name="Barry K.W."/>
            <person name="Haridas S."/>
            <person name="Chen C."/>
            <person name="Bauer D."/>
            <person name="Andreopoulos W."/>
            <person name="Pangilinan J."/>
            <person name="LaButti K."/>
            <person name="Riley R."/>
            <person name="Lipzen A."/>
            <person name="Clum A."/>
            <person name="Drula E."/>
            <person name="Henrissat B."/>
            <person name="Kohler A."/>
            <person name="Grigoriev I.V."/>
            <person name="Martin F.M."/>
            <person name="Hacquard S."/>
        </authorList>
    </citation>
    <scope>NUCLEOTIDE SEQUENCE [LARGE SCALE GENOMIC DNA]</scope>
    <source>
        <strain evidence="1 2">MPI-SDFR-AT-0080</strain>
    </source>
</reference>
<evidence type="ECO:0000313" key="1">
    <source>
        <dbReference type="EMBL" id="KAH7057052.1"/>
    </source>
</evidence>
<dbReference type="PANTHER" id="PTHR46411:SF2">
    <property type="entry name" value="AAA+ ATPASE DOMAIN-CONTAINING PROTEIN"/>
    <property type="match status" value="1"/>
</dbReference>
<keyword evidence="2" id="KW-1185">Reference proteome</keyword>
<name>A0ABQ8GIE3_9PEZI</name>
<evidence type="ECO:0000313" key="2">
    <source>
        <dbReference type="Proteomes" id="UP000774617"/>
    </source>
</evidence>
<proteinExistence type="predicted"/>
<evidence type="ECO:0008006" key="3">
    <source>
        <dbReference type="Google" id="ProtNLM"/>
    </source>
</evidence>
<organism evidence="1 2">
    <name type="scientific">Macrophomina phaseolina</name>
    <dbReference type="NCBI Taxonomy" id="35725"/>
    <lineage>
        <taxon>Eukaryota</taxon>
        <taxon>Fungi</taxon>
        <taxon>Dikarya</taxon>
        <taxon>Ascomycota</taxon>
        <taxon>Pezizomycotina</taxon>
        <taxon>Dothideomycetes</taxon>
        <taxon>Dothideomycetes incertae sedis</taxon>
        <taxon>Botryosphaeriales</taxon>
        <taxon>Botryosphaeriaceae</taxon>
        <taxon>Macrophomina</taxon>
    </lineage>
</organism>
<dbReference type="PANTHER" id="PTHR46411">
    <property type="entry name" value="FAMILY ATPASE, PUTATIVE-RELATED"/>
    <property type="match status" value="1"/>
</dbReference>
<gene>
    <name evidence="1" type="ORF">B0J12DRAFT_709080</name>
</gene>
<dbReference type="Gene3D" id="3.40.50.300">
    <property type="entry name" value="P-loop containing nucleotide triphosphate hydrolases"/>
    <property type="match status" value="1"/>
</dbReference>
<dbReference type="EMBL" id="JAGTJR010000007">
    <property type="protein sequence ID" value="KAH7057052.1"/>
    <property type="molecule type" value="Genomic_DNA"/>
</dbReference>
<sequence length="247" mass="27057">MDDANGTPDDSVLIHFPATVIGLGLHNKKWMKLAELIKAVATAHVAETANTASADCIAGKGNGLIMLLQGSAGTCKTLTAEPLYRVTFGDIGTEPDKVEFNLVLTLRTGTTWDCNVLINEADPFLEQRRSSDLRRNALLSAFLQGLEDHNGILILTSNLVGTFDAAIKRLKIWMGLIGDLEGSGFDANTHCLAQHTLNGRQIRNLAEYEREELAYDHVEAVIGVTNEIEEYLVKPHMGDETDWKRGL</sequence>
<dbReference type="SUPFAM" id="SSF52540">
    <property type="entry name" value="P-loop containing nucleoside triphosphate hydrolases"/>
    <property type="match status" value="1"/>
</dbReference>
<dbReference type="Proteomes" id="UP000774617">
    <property type="component" value="Unassembled WGS sequence"/>
</dbReference>
<protein>
    <recommendedName>
        <fullName evidence="3">ATPase AAA-type core domain-containing protein</fullName>
    </recommendedName>
</protein>
<accession>A0ABQ8GIE3</accession>